<sequence>MFRMLPTYKCRHFLQYFLSLGTHHQSYFSTASCAQILSHGTEEGSKEIDFEFLFQSCTKIHLAKCLHALLIVSGKAQSIFISTRVVNLYANLGDVTHSRCTFDQIPKEDMPIPGIQCYPPMFAISASMKLSIVYTKCY</sequence>
<gene>
    <name evidence="1" type="ORF">HYC85_000266</name>
</gene>
<dbReference type="EMBL" id="JACBKZ010000001">
    <property type="protein sequence ID" value="KAF5959057.1"/>
    <property type="molecule type" value="Genomic_DNA"/>
</dbReference>
<reference evidence="1 2" key="2">
    <citation type="submission" date="2020-07" db="EMBL/GenBank/DDBJ databases">
        <title>Genome assembly of wild tea tree DASZ reveals pedigree and selection history of tea varieties.</title>
        <authorList>
            <person name="Zhang W."/>
        </authorList>
    </citation>
    <scope>NUCLEOTIDE SEQUENCE [LARGE SCALE GENOMIC DNA]</scope>
    <source>
        <strain evidence="2">cv. G240</strain>
        <tissue evidence="1">Leaf</tissue>
    </source>
</reference>
<evidence type="ECO:0000313" key="2">
    <source>
        <dbReference type="Proteomes" id="UP000593564"/>
    </source>
</evidence>
<accession>A0A7J7I351</accession>
<reference evidence="2" key="1">
    <citation type="journal article" date="2020" name="Nat. Commun.">
        <title>Genome assembly of wild tea tree DASZ reveals pedigree and selection history of tea varieties.</title>
        <authorList>
            <person name="Zhang W."/>
            <person name="Zhang Y."/>
            <person name="Qiu H."/>
            <person name="Guo Y."/>
            <person name="Wan H."/>
            <person name="Zhang X."/>
            <person name="Scossa F."/>
            <person name="Alseekh S."/>
            <person name="Zhang Q."/>
            <person name="Wang P."/>
            <person name="Xu L."/>
            <person name="Schmidt M.H."/>
            <person name="Jia X."/>
            <person name="Li D."/>
            <person name="Zhu A."/>
            <person name="Guo F."/>
            <person name="Chen W."/>
            <person name="Ni D."/>
            <person name="Usadel B."/>
            <person name="Fernie A.R."/>
            <person name="Wen W."/>
        </authorList>
    </citation>
    <scope>NUCLEOTIDE SEQUENCE [LARGE SCALE GENOMIC DNA]</scope>
    <source>
        <strain evidence="2">cv. G240</strain>
    </source>
</reference>
<proteinExistence type="predicted"/>
<evidence type="ECO:0000313" key="1">
    <source>
        <dbReference type="EMBL" id="KAF5959057.1"/>
    </source>
</evidence>
<dbReference type="Proteomes" id="UP000593564">
    <property type="component" value="Unassembled WGS sequence"/>
</dbReference>
<dbReference type="AlphaFoldDB" id="A0A7J7I351"/>
<dbReference type="PROSITE" id="PS51257">
    <property type="entry name" value="PROKAR_LIPOPROTEIN"/>
    <property type="match status" value="1"/>
</dbReference>
<comment type="caution">
    <text evidence="1">The sequence shown here is derived from an EMBL/GenBank/DDBJ whole genome shotgun (WGS) entry which is preliminary data.</text>
</comment>
<protein>
    <submittedName>
        <fullName evidence="1">Uncharacterized protein</fullName>
    </submittedName>
</protein>
<organism evidence="1 2">
    <name type="scientific">Camellia sinensis</name>
    <name type="common">Tea plant</name>
    <name type="synonym">Thea sinensis</name>
    <dbReference type="NCBI Taxonomy" id="4442"/>
    <lineage>
        <taxon>Eukaryota</taxon>
        <taxon>Viridiplantae</taxon>
        <taxon>Streptophyta</taxon>
        <taxon>Embryophyta</taxon>
        <taxon>Tracheophyta</taxon>
        <taxon>Spermatophyta</taxon>
        <taxon>Magnoliopsida</taxon>
        <taxon>eudicotyledons</taxon>
        <taxon>Gunneridae</taxon>
        <taxon>Pentapetalae</taxon>
        <taxon>asterids</taxon>
        <taxon>Ericales</taxon>
        <taxon>Theaceae</taxon>
        <taxon>Camellia</taxon>
    </lineage>
</organism>
<keyword evidence="2" id="KW-1185">Reference proteome</keyword>
<name>A0A7J7I351_CAMSI</name>